<evidence type="ECO:0000313" key="4">
    <source>
        <dbReference type="Proteomes" id="UP001595556"/>
    </source>
</evidence>
<keyword evidence="4" id="KW-1185">Reference proteome</keyword>
<proteinExistence type="predicted"/>
<evidence type="ECO:0000259" key="2">
    <source>
        <dbReference type="Pfam" id="PF00326"/>
    </source>
</evidence>
<feature type="domain" description="Peptidase S9 prolyl oligopeptidase catalytic" evidence="2">
    <location>
        <begin position="271"/>
        <end position="345"/>
    </location>
</feature>
<dbReference type="Gene3D" id="3.40.50.1820">
    <property type="entry name" value="alpha/beta hydrolase"/>
    <property type="match status" value="1"/>
</dbReference>
<evidence type="ECO:0000256" key="1">
    <source>
        <dbReference type="SAM" id="SignalP"/>
    </source>
</evidence>
<comment type="caution">
    <text evidence="3">The sequence shown here is derived from an EMBL/GenBank/DDBJ whole genome shotgun (WGS) entry which is preliminary data.</text>
</comment>
<dbReference type="InterPro" id="IPR029058">
    <property type="entry name" value="AB_hydrolase_fold"/>
</dbReference>
<dbReference type="RefSeq" id="WP_377306039.1">
    <property type="nucleotide sequence ID" value="NZ_CP180191.1"/>
</dbReference>
<accession>A0ABV7HA75</accession>
<evidence type="ECO:0000313" key="3">
    <source>
        <dbReference type="EMBL" id="MFC3149350.1"/>
    </source>
</evidence>
<protein>
    <submittedName>
        <fullName evidence="3">Prolyl oligopeptidase family serine peptidase</fullName>
    </submittedName>
</protein>
<sequence>MIQFKLQCLTSRLLHAGAALALGAGLIGTAAQAQTAGGAVGVPRLVDESRLPANFAYRAFETTDALGRSVRFYLTDAESSDDRPLVLALQNTGCASLFQQVDGRVAGGWFTGLRGASRPTAQTLIVEKPGVRLFDLNPQPGTSTACAAGFVTEHSMDRWLAAVEAATRAALGTRARPPKALLAVGHGEGAQVAAQLAGRLPGLTHVALISGGPSGALEEWMALAAAAPAGNSKAGVNPQLRALAQAAGQVRSEPRSTDKTLLGQPYRYWAARLSASQMDALAAKPLRVFIAHGERDRSVPVSTSDRLAAELLARGADLTWVRIPGADHALNAPGASGGAALRDMLGTVLAWQAGTAPNGESVVWPIPTGVEVFDMGKFTVERLQADAEAERLRRLNNPNAPGPGNF</sequence>
<dbReference type="EMBL" id="JBHRTI010000010">
    <property type="protein sequence ID" value="MFC3149350.1"/>
    <property type="molecule type" value="Genomic_DNA"/>
</dbReference>
<dbReference type="Pfam" id="PF00326">
    <property type="entry name" value="Peptidase_S9"/>
    <property type="match status" value="1"/>
</dbReference>
<dbReference type="SUPFAM" id="SSF53474">
    <property type="entry name" value="alpha/beta-Hydrolases"/>
    <property type="match status" value="1"/>
</dbReference>
<feature type="signal peptide" evidence="1">
    <location>
        <begin position="1"/>
        <end position="33"/>
    </location>
</feature>
<feature type="chain" id="PRO_5046123469" evidence="1">
    <location>
        <begin position="34"/>
        <end position="406"/>
    </location>
</feature>
<keyword evidence="1" id="KW-0732">Signal</keyword>
<dbReference type="Proteomes" id="UP001595556">
    <property type="component" value="Unassembled WGS sequence"/>
</dbReference>
<gene>
    <name evidence="3" type="ORF">ACFOEN_17135</name>
</gene>
<dbReference type="InterPro" id="IPR001375">
    <property type="entry name" value="Peptidase_S9_cat"/>
</dbReference>
<reference evidence="4" key="1">
    <citation type="journal article" date="2019" name="Int. J. Syst. Evol. Microbiol.">
        <title>The Global Catalogue of Microorganisms (GCM) 10K type strain sequencing project: providing services to taxonomists for standard genome sequencing and annotation.</title>
        <authorList>
            <consortium name="The Broad Institute Genomics Platform"/>
            <consortium name="The Broad Institute Genome Sequencing Center for Infectious Disease"/>
            <person name="Wu L."/>
            <person name="Ma J."/>
        </authorList>
    </citation>
    <scope>NUCLEOTIDE SEQUENCE [LARGE SCALE GENOMIC DNA]</scope>
    <source>
        <strain evidence="4">KCTC 52168</strain>
    </source>
</reference>
<name>A0ABV7HA75_9BURK</name>
<organism evidence="3 4">
    <name type="scientific">Piscinibacterium candidicorallinum</name>
    <dbReference type="NCBI Taxonomy" id="1793872"/>
    <lineage>
        <taxon>Bacteria</taxon>
        <taxon>Pseudomonadati</taxon>
        <taxon>Pseudomonadota</taxon>
        <taxon>Betaproteobacteria</taxon>
        <taxon>Burkholderiales</taxon>
        <taxon>Piscinibacterium</taxon>
    </lineage>
</organism>